<keyword evidence="11" id="KW-1185">Reference proteome</keyword>
<dbReference type="CDD" id="cd07067">
    <property type="entry name" value="HP_PGM_like"/>
    <property type="match status" value="2"/>
</dbReference>
<gene>
    <name evidence="10" type="ORF">CYCCA115_LOCUS12199</name>
</gene>
<evidence type="ECO:0000256" key="7">
    <source>
        <dbReference type="PIRSR" id="PIRSR613078-3"/>
    </source>
</evidence>
<dbReference type="InterPro" id="IPR005952">
    <property type="entry name" value="Phosphogly_mut1"/>
</dbReference>
<dbReference type="EC" id="5.4.2.11" evidence="3"/>
<evidence type="ECO:0000256" key="4">
    <source>
        <dbReference type="ARBA" id="ARBA00023152"/>
    </source>
</evidence>
<evidence type="ECO:0000256" key="6">
    <source>
        <dbReference type="PIRSR" id="PIRSR613078-2"/>
    </source>
</evidence>
<feature type="signal peptide" evidence="9">
    <location>
        <begin position="1"/>
        <end position="20"/>
    </location>
</feature>
<feature type="site" description="Transition state stabilizer" evidence="7">
    <location>
        <position position="287"/>
    </location>
</feature>
<dbReference type="SUPFAM" id="SSF53254">
    <property type="entry name" value="Phosphoglycerate mutase-like"/>
    <property type="match status" value="2"/>
</dbReference>
<dbReference type="SMART" id="SM00855">
    <property type="entry name" value="PGAM"/>
    <property type="match status" value="2"/>
</dbReference>
<comment type="catalytic activity">
    <reaction evidence="1">
        <text>(2R)-2-phosphoglycerate = (2R)-3-phosphoglycerate</text>
        <dbReference type="Rhea" id="RHEA:15901"/>
        <dbReference type="ChEBI" id="CHEBI:58272"/>
        <dbReference type="ChEBI" id="CHEBI:58289"/>
        <dbReference type="EC" id="5.4.2.11"/>
    </reaction>
</comment>
<feature type="binding site" evidence="6">
    <location>
        <begin position="126"/>
        <end position="127"/>
    </location>
    <ligand>
        <name>substrate</name>
    </ligand>
</feature>
<feature type="chain" id="PRO_5042261198" description="phosphoglycerate mutase (2,3-diphosphoglycerate-dependent)" evidence="9">
    <location>
        <begin position="21"/>
        <end position="728"/>
    </location>
</feature>
<dbReference type="NCBIfam" id="TIGR01258">
    <property type="entry name" value="pgm_1"/>
    <property type="match status" value="2"/>
</dbReference>
<name>A0AAD2PUD1_9STRA</name>
<dbReference type="HAMAP" id="MF_01039">
    <property type="entry name" value="PGAM_GpmA"/>
    <property type="match status" value="2"/>
</dbReference>
<feature type="binding site" evidence="6">
    <location>
        <begin position="113"/>
        <end position="120"/>
    </location>
    <ligand>
        <name>substrate</name>
    </ligand>
</feature>
<dbReference type="FunFam" id="3.40.50.1240:FF:000003">
    <property type="entry name" value="2,3-bisphosphoglycerate-dependent phosphoglycerate mutase"/>
    <property type="match status" value="1"/>
</dbReference>
<dbReference type="GO" id="GO:0004619">
    <property type="term" value="F:phosphoglycerate mutase activity"/>
    <property type="evidence" value="ECO:0007669"/>
    <property type="project" value="UniProtKB-EC"/>
</dbReference>
<proteinExistence type="inferred from homology"/>
<evidence type="ECO:0000256" key="2">
    <source>
        <dbReference type="ARBA" id="ARBA00006717"/>
    </source>
</evidence>
<evidence type="ECO:0000313" key="10">
    <source>
        <dbReference type="EMBL" id="CAJ1949642.1"/>
    </source>
</evidence>
<dbReference type="EMBL" id="CAKOGP040001758">
    <property type="protein sequence ID" value="CAJ1949642.1"/>
    <property type="molecule type" value="Genomic_DNA"/>
</dbReference>
<evidence type="ECO:0000256" key="9">
    <source>
        <dbReference type="SAM" id="SignalP"/>
    </source>
</evidence>
<keyword evidence="9" id="KW-0732">Signal</keyword>
<dbReference type="InterPro" id="IPR029033">
    <property type="entry name" value="His_PPase_superfam"/>
</dbReference>
<feature type="region of interest" description="Disordered" evidence="8">
    <location>
        <begin position="223"/>
        <end position="246"/>
    </location>
</feature>
<reference evidence="10" key="1">
    <citation type="submission" date="2023-08" db="EMBL/GenBank/DDBJ databases">
        <authorList>
            <person name="Audoor S."/>
            <person name="Bilcke G."/>
        </authorList>
    </citation>
    <scope>NUCLEOTIDE SEQUENCE</scope>
</reference>
<evidence type="ECO:0000256" key="1">
    <source>
        <dbReference type="ARBA" id="ARBA00000380"/>
    </source>
</evidence>
<sequence>MTRTIPLMQLLLVSFALARGFPVLPRSTSSPPPSTVAFLSQIKDGDSNTESNLSTLSRCLVEEYEGYSNSLSQGQEKNRVLAELEPQESIWRRMFREISIKRKTRPGSLVLLRCCESTFNLNETFTGWLDPPLSDEGVKQSQHAGRLLLSEGFDVDVVYTSRLKRSITTAWHALETMDSLFIPVYKTYRLNQRMYGALEGLPREETVSKFGIDVVKAWRQSMKAQPPKLSRDDPSHPIHDRRYSDVPPEMIPDSESLIECHRRAAPLWEHQIKGDIKNGKTVLVVAHKDTLRGLLKTIDNIDDKDISDIKMPRGVPMVYRFDEQMEPVEPSDMSRKLLHTNGQFLQKPGKTLEILGHESGPISIQNNCQMQRRELTLQDSMNSLRYGATSETEERVGLVSGEDSGRAERWSDDPCEFEEYDVFAEEIEGDGEEIVPTILSSNKLLSNQTLEGPFIVLIRHGRTPHNQMELFTGWEDPPLAEEGVEDARNAGRLLKRHGFEFDVVYTSWLTRAIQTAYYTLEELDQLWLPMVKSWRLNERFYGDLTGKSKKMIANKYGEEQLKKWRRGYTIRPPPVSSYSLNYPGNDERRAKHFKDLRFSFRESMARSLEMKRLSFHRKFPKTESLKDCMDRSIPFYTKRIKGEAIRKGKRVLITSHENALRGILMHLCEIPEEAMNQLHLPNGLPLVYDVKRKCLYLLDNGSGKNPAESHDFGPAAKYLFSPCETKKL</sequence>
<evidence type="ECO:0000256" key="5">
    <source>
        <dbReference type="ARBA" id="ARBA00023235"/>
    </source>
</evidence>
<evidence type="ECO:0000313" key="11">
    <source>
        <dbReference type="Proteomes" id="UP001295423"/>
    </source>
</evidence>
<comment type="caution">
    <text evidence="10">The sequence shown here is derived from an EMBL/GenBank/DDBJ whole genome shotgun (WGS) entry which is preliminary data.</text>
</comment>
<organism evidence="10 11">
    <name type="scientific">Cylindrotheca closterium</name>
    <dbReference type="NCBI Taxonomy" id="2856"/>
    <lineage>
        <taxon>Eukaryota</taxon>
        <taxon>Sar</taxon>
        <taxon>Stramenopiles</taxon>
        <taxon>Ochrophyta</taxon>
        <taxon>Bacillariophyta</taxon>
        <taxon>Bacillariophyceae</taxon>
        <taxon>Bacillariophycidae</taxon>
        <taxon>Bacillariales</taxon>
        <taxon>Bacillariaceae</taxon>
        <taxon>Cylindrotheca</taxon>
    </lineage>
</organism>
<evidence type="ECO:0000256" key="3">
    <source>
        <dbReference type="ARBA" id="ARBA00012028"/>
    </source>
</evidence>
<keyword evidence="5" id="KW-0413">Isomerase</keyword>
<dbReference type="Pfam" id="PF00300">
    <property type="entry name" value="His_Phos_1"/>
    <property type="match status" value="4"/>
</dbReference>
<protein>
    <recommendedName>
        <fullName evidence="3">phosphoglycerate mutase (2,3-diphosphoglycerate-dependent)</fullName>
        <ecNumber evidence="3">5.4.2.11</ecNumber>
    </recommendedName>
</protein>
<keyword evidence="4" id="KW-0324">Glycolysis</keyword>
<dbReference type="GO" id="GO:0006096">
    <property type="term" value="P:glycolytic process"/>
    <property type="evidence" value="ECO:0007669"/>
    <property type="project" value="UniProtKB-KW"/>
</dbReference>
<evidence type="ECO:0000256" key="8">
    <source>
        <dbReference type="SAM" id="MobiDB-lite"/>
    </source>
</evidence>
<dbReference type="Gene3D" id="3.40.50.1240">
    <property type="entry name" value="Phosphoglycerate mutase-like"/>
    <property type="match status" value="2"/>
</dbReference>
<dbReference type="PANTHER" id="PTHR11931">
    <property type="entry name" value="PHOSPHOGLYCERATE MUTASE"/>
    <property type="match status" value="1"/>
</dbReference>
<feature type="binding site" evidence="6">
    <location>
        <position position="165"/>
    </location>
    <ligand>
        <name>substrate</name>
    </ligand>
</feature>
<dbReference type="Proteomes" id="UP001295423">
    <property type="component" value="Unassembled WGS sequence"/>
</dbReference>
<comment type="similarity">
    <text evidence="2">Belongs to the phosphoglycerate mutase family. BPG-dependent PGAM subfamily.</text>
</comment>
<accession>A0AAD2PUD1</accession>
<feature type="compositionally biased region" description="Basic and acidic residues" evidence="8">
    <location>
        <begin position="229"/>
        <end position="244"/>
    </location>
</feature>
<dbReference type="AlphaFoldDB" id="A0AAD2PUD1"/>
<dbReference type="InterPro" id="IPR013078">
    <property type="entry name" value="His_Pase_superF_clade-1"/>
</dbReference>